<dbReference type="InterPro" id="IPR036322">
    <property type="entry name" value="WD40_repeat_dom_sf"/>
</dbReference>
<dbReference type="Proteomes" id="UP000326458">
    <property type="component" value="Unassembled WGS sequence"/>
</dbReference>
<dbReference type="GO" id="GO:0032483">
    <property type="term" value="P:regulation of Rab protein signal transduction"/>
    <property type="evidence" value="ECO:0007669"/>
    <property type="project" value="TreeGrafter"/>
</dbReference>
<name>A0A5N3UKH8_MUNMU</name>
<proteinExistence type="predicted"/>
<evidence type="ECO:0000313" key="2">
    <source>
        <dbReference type="Proteomes" id="UP000326458"/>
    </source>
</evidence>
<accession>A0A5N3UKH8</accession>
<dbReference type="PANTHER" id="PTHR12296">
    <property type="entry name" value="DENN DOMAIN-CONTAINING PROTEIN 4"/>
    <property type="match status" value="1"/>
</dbReference>
<feature type="non-terminal residue" evidence="1">
    <location>
        <position position="106"/>
    </location>
</feature>
<dbReference type="PROSITE" id="PS00678">
    <property type="entry name" value="WD_REPEATS_1"/>
    <property type="match status" value="1"/>
</dbReference>
<dbReference type="InterPro" id="IPR051696">
    <property type="entry name" value="DENN_Domain_GEFs"/>
</dbReference>
<keyword evidence="2" id="KW-1185">Reference proteome</keyword>
<dbReference type="PANTHER" id="PTHR12296:SF21">
    <property type="entry name" value="DENN DOMAIN-CONTAINING PROTEIN 3"/>
    <property type="match status" value="1"/>
</dbReference>
<dbReference type="InterPro" id="IPR019775">
    <property type="entry name" value="WD40_repeat_CS"/>
</dbReference>
<dbReference type="SUPFAM" id="SSF50978">
    <property type="entry name" value="WD40 repeat-like"/>
    <property type="match status" value="1"/>
</dbReference>
<organism evidence="1 2">
    <name type="scientific">Muntiacus muntjak</name>
    <name type="common">Barking deer</name>
    <name type="synonym">Indian muntjac</name>
    <dbReference type="NCBI Taxonomy" id="9888"/>
    <lineage>
        <taxon>Eukaryota</taxon>
        <taxon>Metazoa</taxon>
        <taxon>Chordata</taxon>
        <taxon>Craniata</taxon>
        <taxon>Vertebrata</taxon>
        <taxon>Euteleostomi</taxon>
        <taxon>Mammalia</taxon>
        <taxon>Eutheria</taxon>
        <taxon>Laurasiatheria</taxon>
        <taxon>Artiodactyla</taxon>
        <taxon>Ruminantia</taxon>
        <taxon>Pecora</taxon>
        <taxon>Cervidae</taxon>
        <taxon>Muntiacinae</taxon>
        <taxon>Muntiacus</taxon>
    </lineage>
</organism>
<sequence>MVMAEQSQVWVGSEDSVIYIINVHSMSCNKQLTDHRSSVTGLAVQDGVQATSTVYSCSADGTVLAWNASSLRVTGRFQVPGGGLSAIRLHGGRLWCCPFLCLAFQL</sequence>
<reference evidence="1 2" key="1">
    <citation type="submission" date="2019-06" db="EMBL/GenBank/DDBJ databases">
        <title>Discovery of a novel chromosome fission-fusion reversal in muntjac.</title>
        <authorList>
            <person name="Mudd A.B."/>
            <person name="Bredeson J.V."/>
            <person name="Baum R."/>
            <person name="Hockemeyer D."/>
            <person name="Rokhsar D.S."/>
        </authorList>
    </citation>
    <scope>NUCLEOTIDE SEQUENCE [LARGE SCALE GENOMIC DNA]</scope>
    <source>
        <strain evidence="1">UTSW_UCB_Mm</strain>
        <tissue evidence="1">Fibroblast cell line</tissue>
    </source>
</reference>
<dbReference type="GO" id="GO:0005085">
    <property type="term" value="F:guanyl-nucleotide exchange factor activity"/>
    <property type="evidence" value="ECO:0007669"/>
    <property type="project" value="UniProtKB-ARBA"/>
</dbReference>
<evidence type="ECO:0000313" key="1">
    <source>
        <dbReference type="EMBL" id="KAB0337125.1"/>
    </source>
</evidence>
<gene>
    <name evidence="1" type="ORF">FD754_025354</name>
</gene>
<dbReference type="GO" id="GO:0031410">
    <property type="term" value="C:cytoplasmic vesicle"/>
    <property type="evidence" value="ECO:0007669"/>
    <property type="project" value="TreeGrafter"/>
</dbReference>
<dbReference type="EMBL" id="VCEA01012067">
    <property type="protein sequence ID" value="KAB0337125.1"/>
    <property type="molecule type" value="Genomic_DNA"/>
</dbReference>
<comment type="caution">
    <text evidence="1">The sequence shown here is derived from an EMBL/GenBank/DDBJ whole genome shotgun (WGS) entry which is preliminary data.</text>
</comment>
<protein>
    <submittedName>
        <fullName evidence="1">Uncharacterized protein</fullName>
    </submittedName>
</protein>
<dbReference type="Gene3D" id="2.130.10.10">
    <property type="entry name" value="YVTN repeat-like/Quinoprotein amine dehydrogenase"/>
    <property type="match status" value="1"/>
</dbReference>
<dbReference type="AlphaFoldDB" id="A0A5N3UKH8"/>
<dbReference type="InterPro" id="IPR015943">
    <property type="entry name" value="WD40/YVTN_repeat-like_dom_sf"/>
</dbReference>